<protein>
    <submittedName>
        <fullName evidence="2">Uncharacterized protein</fullName>
    </submittedName>
</protein>
<dbReference type="EMBL" id="BANX01000008">
    <property type="protein sequence ID" value="GAC67522.1"/>
    <property type="molecule type" value="Genomic_DNA"/>
</dbReference>
<keyword evidence="3" id="KW-1185">Reference proteome</keyword>
<evidence type="ECO:0000313" key="2">
    <source>
        <dbReference type="EMBL" id="GAC67522.1"/>
    </source>
</evidence>
<dbReference type="AlphaFoldDB" id="M0QJB6"/>
<organism evidence="2 3">
    <name type="scientific">Gordonia soli NBRC 108243</name>
    <dbReference type="NCBI Taxonomy" id="1223545"/>
    <lineage>
        <taxon>Bacteria</taxon>
        <taxon>Bacillati</taxon>
        <taxon>Actinomycetota</taxon>
        <taxon>Actinomycetes</taxon>
        <taxon>Mycobacteriales</taxon>
        <taxon>Gordoniaceae</taxon>
        <taxon>Gordonia</taxon>
    </lineage>
</organism>
<reference evidence="2 3" key="1">
    <citation type="submission" date="2013-01" db="EMBL/GenBank/DDBJ databases">
        <title>Whole genome shotgun sequence of Gordonia soli NBRC 108243.</title>
        <authorList>
            <person name="Isaki-Nakamura S."/>
            <person name="Hosoyama A."/>
            <person name="Tsuchikane K."/>
            <person name="Ando Y."/>
            <person name="Baba S."/>
            <person name="Ohji S."/>
            <person name="Hamada M."/>
            <person name="Tamura T."/>
            <person name="Yamazoe A."/>
            <person name="Yamazaki S."/>
            <person name="Fujita N."/>
        </authorList>
    </citation>
    <scope>NUCLEOTIDE SEQUENCE [LARGE SCALE GENOMIC DNA]</scope>
    <source>
        <strain evidence="2 3">NBRC 108243</strain>
    </source>
</reference>
<sequence length="55" mass="5529">MKRRISLVLAATASVVVVGGALAPVASAAPIQPTKAFSICVNVPLGSSNISFCFP</sequence>
<feature type="signal peptide" evidence="1">
    <location>
        <begin position="1"/>
        <end position="28"/>
    </location>
</feature>
<dbReference type="Proteomes" id="UP000011666">
    <property type="component" value="Unassembled WGS sequence"/>
</dbReference>
<feature type="chain" id="PRO_5004003853" evidence="1">
    <location>
        <begin position="29"/>
        <end position="55"/>
    </location>
</feature>
<dbReference type="RefSeq" id="WP_007618799.1">
    <property type="nucleotide sequence ID" value="NZ_BANX01000008.1"/>
</dbReference>
<dbReference type="STRING" id="1223545.GS4_08_01070"/>
<comment type="caution">
    <text evidence="2">The sequence shown here is derived from an EMBL/GenBank/DDBJ whole genome shotgun (WGS) entry which is preliminary data.</text>
</comment>
<gene>
    <name evidence="2" type="ORF">GS4_08_01070</name>
</gene>
<proteinExistence type="predicted"/>
<keyword evidence="1" id="KW-0732">Signal</keyword>
<evidence type="ECO:0000256" key="1">
    <source>
        <dbReference type="SAM" id="SignalP"/>
    </source>
</evidence>
<name>M0QJB6_9ACTN</name>
<evidence type="ECO:0000313" key="3">
    <source>
        <dbReference type="Proteomes" id="UP000011666"/>
    </source>
</evidence>
<accession>M0QJB6</accession>